<gene>
    <name evidence="1" type="ORF">NEUTE1DRAFT_109624</name>
</gene>
<dbReference type="Proteomes" id="UP000008065">
    <property type="component" value="Unassembled WGS sequence"/>
</dbReference>
<sequence>MPSDFQDEYSPKYIIFIYNTIIRRNKNYISFIIQNSFVRVGTRKVYRFGYIIIRTYLVLYRYGTVPLYCNQTVTGREQVLRKRILCAHENYVDPLTGLAQATLVPRVFPSLYKSLPRYESLFMYESLSLTSGSPTSQTVDFVDLTSRARCGFSTRTTLYN</sequence>
<name>F8MK88_NEUT8</name>
<keyword evidence="2" id="KW-1185">Reference proteome</keyword>
<dbReference type="GeneID" id="20822469"/>
<reference evidence="2" key="1">
    <citation type="journal article" date="2011" name="Genetics">
        <title>Massive changes in genome architecture accompany the transition to self-fertility in the filamentous fungus Neurospora tetrasperma.</title>
        <authorList>
            <person name="Ellison C.E."/>
            <person name="Stajich J.E."/>
            <person name="Jacobson D.J."/>
            <person name="Natvig D.O."/>
            <person name="Lapidus A."/>
            <person name="Foster B."/>
            <person name="Aerts A."/>
            <person name="Riley R."/>
            <person name="Lindquist E.A."/>
            <person name="Grigoriev I.V."/>
            <person name="Taylor J.W."/>
        </authorList>
    </citation>
    <scope>NUCLEOTIDE SEQUENCE [LARGE SCALE GENOMIC DNA]</scope>
    <source>
        <strain evidence="2">FGSC 2508 / P0657</strain>
    </source>
</reference>
<evidence type="ECO:0000313" key="2">
    <source>
        <dbReference type="Proteomes" id="UP000008065"/>
    </source>
</evidence>
<evidence type="ECO:0000313" key="1">
    <source>
        <dbReference type="EMBL" id="EGO57372.1"/>
    </source>
</evidence>
<dbReference type="EMBL" id="GL891304">
    <property type="protein sequence ID" value="EGO57372.1"/>
    <property type="molecule type" value="Genomic_DNA"/>
</dbReference>
<protein>
    <submittedName>
        <fullName evidence="1">Uncharacterized protein</fullName>
    </submittedName>
</protein>
<dbReference type="HOGENOM" id="CLU_1652658_0_0_1"/>
<dbReference type="KEGG" id="nte:NEUTE1DRAFT109624"/>
<organism evidence="1 2">
    <name type="scientific">Neurospora tetrasperma (strain FGSC 2508 / ATCC MYA-4615 / P0657)</name>
    <dbReference type="NCBI Taxonomy" id="510951"/>
    <lineage>
        <taxon>Eukaryota</taxon>
        <taxon>Fungi</taxon>
        <taxon>Dikarya</taxon>
        <taxon>Ascomycota</taxon>
        <taxon>Pezizomycotina</taxon>
        <taxon>Sordariomycetes</taxon>
        <taxon>Sordariomycetidae</taxon>
        <taxon>Sordariales</taxon>
        <taxon>Sordariaceae</taxon>
        <taxon>Neurospora</taxon>
    </lineage>
</organism>
<accession>F8MK88</accession>
<dbReference type="VEuPathDB" id="FungiDB:NEUTE1DRAFT_109624"/>
<proteinExistence type="predicted"/>
<dbReference type="RefSeq" id="XP_009850504.1">
    <property type="nucleotide sequence ID" value="XM_009852202.1"/>
</dbReference>
<dbReference type="AlphaFoldDB" id="F8MK88"/>